<proteinExistence type="predicted"/>
<evidence type="ECO:0000313" key="2">
    <source>
        <dbReference type="EMBL" id="PIN17317.1"/>
    </source>
</evidence>
<sequence length="338" mass="37354">MPQQKLDEKKNTPRYCKGATVEPLKQAFMDCQISCTSPLPWIWVIETLACSNQVDISLLLDLLEKTPEISHDLGRNARELVSLRILESFFSRGACENSVSSFLSQKIRLDPSDNCEDVLLRILTETSPSHLKPAGPEMWKWDLQPFIELKRSSYGKYALRQLKDAILTGSHSFFASLKDQSGLSVGNQHEHVNPIDDGNCNGIAPVLEGSHTNGSFVLHRDVPHENLILVNRKRKSTIENKGGNSCENQILSENGKTHIESVKKFKLDVTCSEEYLGEKLKSSGVDRQLAGTGTSTASMQGNEGERCSLGRKTHVADMGPDGPFKDDNNECAASKGPD</sequence>
<reference evidence="3" key="1">
    <citation type="journal article" date="2018" name="Gigascience">
        <title>Genome assembly of the Pink Ipe (Handroanthus impetiginosus, Bignoniaceae), a highly valued, ecologically keystone Neotropical timber forest tree.</title>
        <authorList>
            <person name="Silva-Junior O.B."/>
            <person name="Grattapaglia D."/>
            <person name="Novaes E."/>
            <person name="Collevatti R.G."/>
        </authorList>
    </citation>
    <scope>NUCLEOTIDE SEQUENCE [LARGE SCALE GENOMIC DNA]</scope>
    <source>
        <strain evidence="3">cv. UFG-1</strain>
    </source>
</reference>
<dbReference type="OrthoDB" id="907455at2759"/>
<protein>
    <submittedName>
        <fullName evidence="2">Uncharacterized protein</fullName>
    </submittedName>
</protein>
<gene>
    <name evidence="2" type="ORF">CDL12_10030</name>
</gene>
<dbReference type="Proteomes" id="UP000231279">
    <property type="component" value="Unassembled WGS sequence"/>
</dbReference>
<evidence type="ECO:0000256" key="1">
    <source>
        <dbReference type="SAM" id="MobiDB-lite"/>
    </source>
</evidence>
<name>A0A2G9HIE4_9LAMI</name>
<accession>A0A2G9HIE4</accession>
<dbReference type="AlphaFoldDB" id="A0A2G9HIE4"/>
<comment type="caution">
    <text evidence="2">The sequence shown here is derived from an EMBL/GenBank/DDBJ whole genome shotgun (WGS) entry which is preliminary data.</text>
</comment>
<evidence type="ECO:0000313" key="3">
    <source>
        <dbReference type="Proteomes" id="UP000231279"/>
    </source>
</evidence>
<dbReference type="EMBL" id="NKXS01001691">
    <property type="protein sequence ID" value="PIN17317.1"/>
    <property type="molecule type" value="Genomic_DNA"/>
</dbReference>
<dbReference type="PANTHER" id="PTHR47863">
    <property type="entry name" value="RING/FYVE/PHD ZINC FINGER SUPERFAMILY PROTEIN"/>
    <property type="match status" value="1"/>
</dbReference>
<feature type="region of interest" description="Disordered" evidence="1">
    <location>
        <begin position="313"/>
        <end position="338"/>
    </location>
</feature>
<organism evidence="2 3">
    <name type="scientific">Handroanthus impetiginosus</name>
    <dbReference type="NCBI Taxonomy" id="429701"/>
    <lineage>
        <taxon>Eukaryota</taxon>
        <taxon>Viridiplantae</taxon>
        <taxon>Streptophyta</taxon>
        <taxon>Embryophyta</taxon>
        <taxon>Tracheophyta</taxon>
        <taxon>Spermatophyta</taxon>
        <taxon>Magnoliopsida</taxon>
        <taxon>eudicotyledons</taxon>
        <taxon>Gunneridae</taxon>
        <taxon>Pentapetalae</taxon>
        <taxon>asterids</taxon>
        <taxon>lamiids</taxon>
        <taxon>Lamiales</taxon>
        <taxon>Bignoniaceae</taxon>
        <taxon>Crescentiina</taxon>
        <taxon>Tabebuia alliance</taxon>
        <taxon>Handroanthus</taxon>
    </lineage>
</organism>
<keyword evidence="3" id="KW-1185">Reference proteome</keyword>
<dbReference type="PANTHER" id="PTHR47863:SF4">
    <property type="entry name" value="RING_FYVE_PHD ZINC FINGER SUPERFAMILY PROTEIN"/>
    <property type="match status" value="1"/>
</dbReference>